<dbReference type="GO" id="GO:0015417">
    <property type="term" value="F:ABC-type polyamine transporter activity"/>
    <property type="evidence" value="ECO:0007669"/>
    <property type="project" value="UniProtKB-EC"/>
</dbReference>
<dbReference type="PANTHER" id="PTHR42781:SF4">
    <property type="entry name" value="SPERMIDINE_PUTRESCINE IMPORT ATP-BINDING PROTEIN POTA"/>
    <property type="match status" value="1"/>
</dbReference>
<dbReference type="GO" id="GO:0005524">
    <property type="term" value="F:ATP binding"/>
    <property type="evidence" value="ECO:0007669"/>
    <property type="project" value="UniProtKB-KW"/>
</dbReference>
<dbReference type="InterPro" id="IPR003593">
    <property type="entry name" value="AAA+_ATPase"/>
</dbReference>
<dbReference type="Gene3D" id="3.40.50.300">
    <property type="entry name" value="P-loop containing nucleotide triphosphate hydrolases"/>
    <property type="match status" value="1"/>
</dbReference>
<organism evidence="9 10">
    <name type="scientific">Candidatus Acutalibacter pullicola</name>
    <dbReference type="NCBI Taxonomy" id="2838417"/>
    <lineage>
        <taxon>Bacteria</taxon>
        <taxon>Bacillati</taxon>
        <taxon>Bacillota</taxon>
        <taxon>Clostridia</taxon>
        <taxon>Eubacteriales</taxon>
        <taxon>Acutalibacteraceae</taxon>
        <taxon>Acutalibacter</taxon>
    </lineage>
</organism>
<comment type="subunit">
    <text evidence="7">The complex is composed of two ATP-binding proteins (PotA), two transmembrane proteins (PotB and PotC) and a solute-binding protein (PotD).</text>
</comment>
<sequence>MSEPILRLEGITKSFGDTRVLDGIHLEAGQGEFITLLGSSGCGKTTTLRIIAGLETPDEGKVLLEGQDMAGVAPNRRDVNTVFQNYALFPHMNVEQNIGYAWKIRKRPKAEIKEEVKNMLELVQLSGFEKRKPSELSGGQRQRVAIARALINRPKILLLDEPLGALDLQLRRQMQQELKRLQKKLGLTFIYITHDQEEALNMSDRIAVMRAGRFEQIGSPAQVYDTPKTAYVARFVGTANIVQGQVVSVAGEQGVLEAAGGRVPFRRRDGSLAPGDRATLAIRGEQAQAVKGEEGPGLPGVVKEKSFAGGMLRLAVELGSGQEFICSRHGIDWDLVPGDRVRITWAPEHACPVEGEGEESRG</sequence>
<dbReference type="SUPFAM" id="SSF52540">
    <property type="entry name" value="P-loop containing nucleoside triphosphate hydrolases"/>
    <property type="match status" value="1"/>
</dbReference>
<feature type="domain" description="ABC transporter" evidence="8">
    <location>
        <begin position="6"/>
        <end position="236"/>
    </location>
</feature>
<dbReference type="GO" id="GO:0016887">
    <property type="term" value="F:ATP hydrolysis activity"/>
    <property type="evidence" value="ECO:0007669"/>
    <property type="project" value="InterPro"/>
</dbReference>
<dbReference type="NCBIfam" id="TIGR01187">
    <property type="entry name" value="potA"/>
    <property type="match status" value="1"/>
</dbReference>
<evidence type="ECO:0000256" key="1">
    <source>
        <dbReference type="ARBA" id="ARBA00022448"/>
    </source>
</evidence>
<dbReference type="PANTHER" id="PTHR42781">
    <property type="entry name" value="SPERMIDINE/PUTRESCINE IMPORT ATP-BINDING PROTEIN POTA"/>
    <property type="match status" value="1"/>
</dbReference>
<protein>
    <recommendedName>
        <fullName evidence="7">Spermidine/putrescine import ATP-binding protein PotA</fullName>
        <ecNumber evidence="7">7.6.2.11</ecNumber>
    </recommendedName>
</protein>
<keyword evidence="6 7" id="KW-0472">Membrane</keyword>
<dbReference type="PROSITE" id="PS50893">
    <property type="entry name" value="ABC_TRANSPORTER_2"/>
    <property type="match status" value="1"/>
</dbReference>
<evidence type="ECO:0000256" key="5">
    <source>
        <dbReference type="ARBA" id="ARBA00022967"/>
    </source>
</evidence>
<reference evidence="9" key="2">
    <citation type="submission" date="2021-04" db="EMBL/GenBank/DDBJ databases">
        <authorList>
            <person name="Gilroy R."/>
        </authorList>
    </citation>
    <scope>NUCLEOTIDE SEQUENCE</scope>
    <source>
        <strain evidence="9">CHK185-1770</strain>
    </source>
</reference>
<dbReference type="GO" id="GO:0043190">
    <property type="term" value="C:ATP-binding cassette (ABC) transporter complex"/>
    <property type="evidence" value="ECO:0007669"/>
    <property type="project" value="InterPro"/>
</dbReference>
<dbReference type="InterPro" id="IPR027417">
    <property type="entry name" value="P-loop_NTPase"/>
</dbReference>
<dbReference type="FunFam" id="3.40.50.300:FF:000133">
    <property type="entry name" value="Spermidine/putrescine import ATP-binding protein PotA"/>
    <property type="match status" value="1"/>
</dbReference>
<dbReference type="InterPro" id="IPR008995">
    <property type="entry name" value="Mo/tungstate-bd_C_term_dom"/>
</dbReference>
<dbReference type="Proteomes" id="UP000826793">
    <property type="component" value="Unassembled WGS sequence"/>
</dbReference>
<keyword evidence="2 7" id="KW-1003">Cell membrane</keyword>
<comment type="function">
    <text evidence="7">Part of the ABC transporter complex PotABCD involved in spermidine/putrescine import. Responsible for energy coupling to the transport system.</text>
</comment>
<dbReference type="SUPFAM" id="SSF50331">
    <property type="entry name" value="MOP-like"/>
    <property type="match status" value="1"/>
</dbReference>
<dbReference type="InterPro" id="IPR003439">
    <property type="entry name" value="ABC_transporter-like_ATP-bd"/>
</dbReference>
<name>A0A9D2MTN6_9FIRM</name>
<keyword evidence="4 7" id="KW-0067">ATP-binding</keyword>
<evidence type="ECO:0000256" key="6">
    <source>
        <dbReference type="ARBA" id="ARBA00023136"/>
    </source>
</evidence>
<comment type="similarity">
    <text evidence="7">Belongs to the ABC transporter superfamily. Spermidine/putrescine importer (TC 3.A.1.11.1) family.</text>
</comment>
<proteinExistence type="inferred from homology"/>
<dbReference type="Pfam" id="PF08402">
    <property type="entry name" value="TOBE_2"/>
    <property type="match status" value="1"/>
</dbReference>
<keyword evidence="3 7" id="KW-0547">Nucleotide-binding</keyword>
<dbReference type="SMART" id="SM00382">
    <property type="entry name" value="AAA"/>
    <property type="match status" value="1"/>
</dbReference>
<evidence type="ECO:0000256" key="2">
    <source>
        <dbReference type="ARBA" id="ARBA00022475"/>
    </source>
</evidence>
<dbReference type="InterPro" id="IPR017871">
    <property type="entry name" value="ABC_transporter-like_CS"/>
</dbReference>
<dbReference type="InterPro" id="IPR013611">
    <property type="entry name" value="Transp-assoc_OB_typ2"/>
</dbReference>
<dbReference type="PROSITE" id="PS00211">
    <property type="entry name" value="ABC_TRANSPORTER_1"/>
    <property type="match status" value="1"/>
</dbReference>
<keyword evidence="5 7" id="KW-1278">Translocase</keyword>
<comment type="caution">
    <text evidence="9">The sequence shown here is derived from an EMBL/GenBank/DDBJ whole genome shotgun (WGS) entry which is preliminary data.</text>
</comment>
<evidence type="ECO:0000256" key="7">
    <source>
        <dbReference type="RuleBase" id="RU364083"/>
    </source>
</evidence>
<dbReference type="InterPro" id="IPR005893">
    <property type="entry name" value="PotA-like"/>
</dbReference>
<dbReference type="Gene3D" id="2.40.50.100">
    <property type="match status" value="1"/>
</dbReference>
<evidence type="ECO:0000256" key="4">
    <source>
        <dbReference type="ARBA" id="ARBA00022840"/>
    </source>
</evidence>
<dbReference type="InterPro" id="IPR050093">
    <property type="entry name" value="ABC_SmlMolc_Importer"/>
</dbReference>
<gene>
    <name evidence="7" type="primary">potA</name>
    <name evidence="9" type="ORF">H9710_02000</name>
</gene>
<dbReference type="AlphaFoldDB" id="A0A9D2MTN6"/>
<reference evidence="9" key="1">
    <citation type="journal article" date="2021" name="PeerJ">
        <title>Extensive microbial diversity within the chicken gut microbiome revealed by metagenomics and culture.</title>
        <authorList>
            <person name="Gilroy R."/>
            <person name="Ravi A."/>
            <person name="Getino M."/>
            <person name="Pursley I."/>
            <person name="Horton D.L."/>
            <person name="Alikhan N.F."/>
            <person name="Baker D."/>
            <person name="Gharbi K."/>
            <person name="Hall N."/>
            <person name="Watson M."/>
            <person name="Adriaenssens E.M."/>
            <person name="Foster-Nyarko E."/>
            <person name="Jarju S."/>
            <person name="Secka A."/>
            <person name="Antonio M."/>
            <person name="Oren A."/>
            <person name="Chaudhuri R.R."/>
            <person name="La Ragione R."/>
            <person name="Hildebrand F."/>
            <person name="Pallen M.J."/>
        </authorList>
    </citation>
    <scope>NUCLEOTIDE SEQUENCE</scope>
    <source>
        <strain evidence="9">CHK185-1770</strain>
    </source>
</reference>
<dbReference type="Pfam" id="PF00005">
    <property type="entry name" value="ABC_tran"/>
    <property type="match status" value="1"/>
</dbReference>
<evidence type="ECO:0000313" key="9">
    <source>
        <dbReference type="EMBL" id="HJB97332.1"/>
    </source>
</evidence>
<keyword evidence="1 7" id="KW-0813">Transport</keyword>
<accession>A0A9D2MTN6</accession>
<evidence type="ECO:0000313" key="10">
    <source>
        <dbReference type="Proteomes" id="UP000826793"/>
    </source>
</evidence>
<evidence type="ECO:0000256" key="3">
    <source>
        <dbReference type="ARBA" id="ARBA00022741"/>
    </source>
</evidence>
<evidence type="ECO:0000259" key="8">
    <source>
        <dbReference type="PROSITE" id="PS50893"/>
    </source>
</evidence>
<comment type="catalytic activity">
    <reaction evidence="7">
        <text>ATP + H2O + polyamine-[polyamine-binding protein]Side 1 = ADP + phosphate + polyamineSide 2 + [polyamine-binding protein]Side 1.</text>
        <dbReference type="EC" id="7.6.2.11"/>
    </reaction>
</comment>
<dbReference type="EC" id="7.6.2.11" evidence="7"/>
<dbReference type="EMBL" id="DWXG01000016">
    <property type="protein sequence ID" value="HJB97332.1"/>
    <property type="molecule type" value="Genomic_DNA"/>
</dbReference>